<evidence type="ECO:0000256" key="3">
    <source>
        <dbReference type="PROSITE-ProRule" id="PRU00433"/>
    </source>
</evidence>
<dbReference type="PROSITE" id="PS51007">
    <property type="entry name" value="CYTC"/>
    <property type="match status" value="1"/>
</dbReference>
<dbReference type="AlphaFoldDB" id="A0A444IZC6"/>
<evidence type="ECO:0000256" key="2">
    <source>
        <dbReference type="ARBA" id="ARBA00023004"/>
    </source>
</evidence>
<reference evidence="6 7" key="1">
    <citation type="submission" date="2017-01" db="EMBL/GenBank/DDBJ databases">
        <title>The cable genome- insights into the physiology and evolution of filamentous bacteria capable of sulfide oxidation via long distance electron transfer.</title>
        <authorList>
            <person name="Schreiber L."/>
            <person name="Bjerg J.T."/>
            <person name="Boggild A."/>
            <person name="Van De Vossenberg J."/>
            <person name="Meysman F."/>
            <person name="Nielsen L.P."/>
            <person name="Schramm A."/>
            <person name="Kjeldsen K.U."/>
        </authorList>
    </citation>
    <scope>NUCLEOTIDE SEQUENCE [LARGE SCALE GENOMIC DNA]</scope>
    <source>
        <strain evidence="6">MCF</strain>
    </source>
</reference>
<dbReference type="SUPFAM" id="SSF48695">
    <property type="entry name" value="Multiheme cytochromes"/>
    <property type="match status" value="1"/>
</dbReference>
<keyword evidence="7" id="KW-1185">Reference proteome</keyword>
<dbReference type="GO" id="GO:0020037">
    <property type="term" value="F:heme binding"/>
    <property type="evidence" value="ECO:0007669"/>
    <property type="project" value="InterPro"/>
</dbReference>
<dbReference type="GO" id="GO:0009055">
    <property type="term" value="F:electron transfer activity"/>
    <property type="evidence" value="ECO:0007669"/>
    <property type="project" value="InterPro"/>
</dbReference>
<feature type="domain" description="Cytochrome c" evidence="5">
    <location>
        <begin position="144"/>
        <end position="320"/>
    </location>
</feature>
<feature type="chain" id="PRO_5019023119" evidence="4">
    <location>
        <begin position="27"/>
        <end position="327"/>
    </location>
</feature>
<dbReference type="Gene3D" id="1.10.1130.10">
    <property type="entry name" value="Flavocytochrome C3, Chain A"/>
    <property type="match status" value="1"/>
</dbReference>
<evidence type="ECO:0000313" key="6">
    <source>
        <dbReference type="EMBL" id="RWX46176.1"/>
    </source>
</evidence>
<gene>
    <name evidence="6" type="ORF">H206_00346</name>
</gene>
<dbReference type="Pfam" id="PF22113">
    <property type="entry name" value="Mtrc-MtrF_II-IV_dom"/>
    <property type="match status" value="1"/>
</dbReference>
<evidence type="ECO:0000313" key="7">
    <source>
        <dbReference type="Proteomes" id="UP000287853"/>
    </source>
</evidence>
<comment type="caution">
    <text evidence="6">The sequence shown here is derived from an EMBL/GenBank/DDBJ whole genome shotgun (WGS) entry which is preliminary data.</text>
</comment>
<keyword evidence="3" id="KW-0349">Heme</keyword>
<evidence type="ECO:0000256" key="1">
    <source>
        <dbReference type="ARBA" id="ARBA00022723"/>
    </source>
</evidence>
<feature type="signal peptide" evidence="4">
    <location>
        <begin position="1"/>
        <end position="26"/>
    </location>
</feature>
<keyword evidence="4" id="KW-0732">Signal</keyword>
<evidence type="ECO:0000256" key="4">
    <source>
        <dbReference type="SAM" id="SignalP"/>
    </source>
</evidence>
<keyword evidence="2 3" id="KW-0408">Iron</keyword>
<accession>A0A444IZC6</accession>
<proteinExistence type="predicted"/>
<protein>
    <submittedName>
        <fullName evidence="6">Cytochrome c554 and c-prime</fullName>
    </submittedName>
</protein>
<dbReference type="InterPro" id="IPR054337">
    <property type="entry name" value="Mtrc-MtrF-like_dom_II/IV"/>
</dbReference>
<dbReference type="Proteomes" id="UP000287853">
    <property type="component" value="Unassembled WGS sequence"/>
</dbReference>
<dbReference type="InterPro" id="IPR036280">
    <property type="entry name" value="Multihaem_cyt_sf"/>
</dbReference>
<sequence>MKAVTVLFRTCMILGCIMLFTQPGLAAKKKSKQADKDPHTIVTKEANTIDELVEMLDEKKCGSCHPKIYREWERSWHAKSVVSPGSLKGVHNFIAIGLPKEWNKPLTKAELLKCLDCHAPIANYASEELAVKIGNMIVTAHKEKDNPAGKKAKKALEKLNVGCVSCHNLKAISVARGLRGDPKKGAIYGPTGANSGGAHKTIQTVDITRSVFCMQCHGKYTAPDGETIQCNTLSGSFQNAYQNNGGTETCQDCHMEKSGKSGRKSHLFPGGHDLDMVKKGLGLKVNFAQYRHLPGKIKGVKNDKAWVPSAVVTAFVENKAGHRIPDG</sequence>
<dbReference type="GO" id="GO:0046872">
    <property type="term" value="F:metal ion binding"/>
    <property type="evidence" value="ECO:0007669"/>
    <property type="project" value="UniProtKB-KW"/>
</dbReference>
<evidence type="ECO:0000259" key="5">
    <source>
        <dbReference type="PROSITE" id="PS51007"/>
    </source>
</evidence>
<organism evidence="6 7">
    <name type="scientific">Candidatus Electrothrix aarhusensis</name>
    <dbReference type="NCBI Taxonomy" id="1859131"/>
    <lineage>
        <taxon>Bacteria</taxon>
        <taxon>Pseudomonadati</taxon>
        <taxon>Thermodesulfobacteriota</taxon>
        <taxon>Desulfobulbia</taxon>
        <taxon>Desulfobulbales</taxon>
        <taxon>Desulfobulbaceae</taxon>
        <taxon>Candidatus Electrothrix</taxon>
    </lineage>
</organism>
<dbReference type="InterPro" id="IPR009056">
    <property type="entry name" value="Cyt_c-like_dom"/>
</dbReference>
<dbReference type="EMBL" id="MTKO01000068">
    <property type="protein sequence ID" value="RWX46176.1"/>
    <property type="molecule type" value="Genomic_DNA"/>
</dbReference>
<name>A0A444IZC6_9BACT</name>
<dbReference type="NCBIfam" id="NF040886">
    <property type="entry name" value="cyt_C_like_Sec"/>
    <property type="match status" value="1"/>
</dbReference>
<keyword evidence="1 3" id="KW-0479">Metal-binding</keyword>